<comment type="caution">
    <text evidence="1">The sequence shown here is derived from an EMBL/GenBank/DDBJ whole genome shotgun (WGS) entry which is preliminary data.</text>
</comment>
<name>A0ABN9WC33_9DINO</name>
<evidence type="ECO:0000313" key="1">
    <source>
        <dbReference type="EMBL" id="CAK0883853.1"/>
    </source>
</evidence>
<sequence length="411" mass="43859">MTQDGLVDGVLMWWRLDMNPSGSIAISTSPLEELALGEPVPRRSHWQQGACVFRAPPARRRFRGGEPVPLRVTVRGWDVHFALQSEGEAERPRPPRQDPFAFPALQRHLLLRLADEPRLARLREEVRDAVRAGGGATATVLCLSDGLAGALAAVSAGTGARVVVLSSLPAAADRLRAALGGGAAVGVYARDGGGRGLVEAARALLQGRAAHVLVCEAADAALAELDTTWGLEEILAVWHRVRHLVRAGDVLAGAGAAGPRVVPCGLKVVCRAFAAQELRRRRAPVGDILGFDMGKFNEHAPMWRAHGVKRSSLMGCLPAWLSPRLECAVRWPCGGDEELGPPGESLALALEGAASGEGRCDGVRGTKRADHDQADAIVGPPWRMVALWPGLRRAKRDYLHALGGERIAESR</sequence>
<dbReference type="Proteomes" id="UP001189429">
    <property type="component" value="Unassembled WGS sequence"/>
</dbReference>
<reference evidence="1" key="1">
    <citation type="submission" date="2023-10" db="EMBL/GenBank/DDBJ databases">
        <authorList>
            <person name="Chen Y."/>
            <person name="Shah S."/>
            <person name="Dougan E. K."/>
            <person name="Thang M."/>
            <person name="Chan C."/>
        </authorList>
    </citation>
    <scope>NUCLEOTIDE SEQUENCE [LARGE SCALE GENOMIC DNA]</scope>
</reference>
<keyword evidence="2" id="KW-1185">Reference proteome</keyword>
<accession>A0ABN9WC33</accession>
<dbReference type="Gene3D" id="2.70.160.11">
    <property type="entry name" value="Hnrnp arginine n-methyltransferase1"/>
    <property type="match status" value="1"/>
</dbReference>
<protein>
    <submittedName>
        <fullName evidence="1">Uncharacterized protein</fullName>
    </submittedName>
</protein>
<organism evidence="1 2">
    <name type="scientific">Prorocentrum cordatum</name>
    <dbReference type="NCBI Taxonomy" id="2364126"/>
    <lineage>
        <taxon>Eukaryota</taxon>
        <taxon>Sar</taxon>
        <taxon>Alveolata</taxon>
        <taxon>Dinophyceae</taxon>
        <taxon>Prorocentrales</taxon>
        <taxon>Prorocentraceae</taxon>
        <taxon>Prorocentrum</taxon>
    </lineage>
</organism>
<dbReference type="EMBL" id="CAUYUJ010018472">
    <property type="protein sequence ID" value="CAK0883853.1"/>
    <property type="molecule type" value="Genomic_DNA"/>
</dbReference>
<evidence type="ECO:0000313" key="2">
    <source>
        <dbReference type="Proteomes" id="UP001189429"/>
    </source>
</evidence>
<proteinExistence type="predicted"/>
<gene>
    <name evidence="1" type="ORF">PCOR1329_LOCUS65952</name>
</gene>